<accession>A0A974ZSB9</accession>
<evidence type="ECO:0000256" key="2">
    <source>
        <dbReference type="ARBA" id="ARBA00022729"/>
    </source>
</evidence>
<evidence type="ECO:0000313" key="5">
    <source>
        <dbReference type="EMBL" id="QSE88182.1"/>
    </source>
</evidence>
<protein>
    <submittedName>
        <fullName evidence="5">ABC transporter substrate-binding protein</fullName>
    </submittedName>
</protein>
<organism evidence="5 6">
    <name type="scientific">Rhodococcus pseudokoreensis</name>
    <dbReference type="NCBI Taxonomy" id="2811421"/>
    <lineage>
        <taxon>Bacteria</taxon>
        <taxon>Bacillati</taxon>
        <taxon>Actinomycetota</taxon>
        <taxon>Actinomycetes</taxon>
        <taxon>Mycobacteriales</taxon>
        <taxon>Nocardiaceae</taxon>
        <taxon>Rhodococcus</taxon>
    </lineage>
</organism>
<name>A0A974ZSB9_9NOCA</name>
<dbReference type="Gene3D" id="3.40.50.2300">
    <property type="match status" value="2"/>
</dbReference>
<dbReference type="InterPro" id="IPR051010">
    <property type="entry name" value="BCAA_transport"/>
</dbReference>
<dbReference type="InterPro" id="IPR028082">
    <property type="entry name" value="Peripla_BP_I"/>
</dbReference>
<reference evidence="5 6" key="2">
    <citation type="journal article" date="2022" name="Arch. Microbiol.">
        <title>Rhodococcus pseudokoreensis sp. nov. isolated from the rhizosphere of young M26 apple rootstocks.</title>
        <authorList>
            <person name="Kampfer P."/>
            <person name="Glaeser S.P."/>
            <person name="Blom J."/>
            <person name="Wolf J."/>
            <person name="Benning S."/>
            <person name="Schloter M."/>
            <person name="Neumann-Schaal M."/>
        </authorList>
    </citation>
    <scope>NUCLEOTIDE SEQUENCE [LARGE SCALE GENOMIC DNA]</scope>
    <source>
        <strain evidence="5 6">R79</strain>
    </source>
</reference>
<dbReference type="PANTHER" id="PTHR30483:SF38">
    <property type="entry name" value="BLR7848 PROTEIN"/>
    <property type="match status" value="1"/>
</dbReference>
<dbReference type="Proteomes" id="UP000662986">
    <property type="component" value="Chromosome"/>
</dbReference>
<keyword evidence="6" id="KW-1185">Reference proteome</keyword>
<comment type="similarity">
    <text evidence="1">Belongs to the leucine-binding protein family.</text>
</comment>
<dbReference type="EMBL" id="CP070619">
    <property type="protein sequence ID" value="QSE88182.1"/>
    <property type="molecule type" value="Genomic_DNA"/>
</dbReference>
<dbReference type="InterPro" id="IPR028081">
    <property type="entry name" value="Leu-bd"/>
</dbReference>
<reference evidence="5 6" key="1">
    <citation type="journal article" date="2021" name="Microbiol. Resour. Announc.">
        <title>Complete Genome Sequences of Two Rhodococcus sp. Strains with Large and Linear Chromosomes, Isolated from Apple Rhizosphere.</title>
        <authorList>
            <person name="Benning S."/>
            <person name="Brugnone N."/>
            <person name="Siani R."/>
            <person name="Kublik S."/>
            <person name="Schloter M."/>
            <person name="Rad V."/>
        </authorList>
    </citation>
    <scope>NUCLEOTIDE SEQUENCE [LARGE SCALE GENOMIC DNA]</scope>
    <source>
        <strain evidence="5 6">R79</strain>
    </source>
</reference>
<dbReference type="RefSeq" id="WP_206004935.1">
    <property type="nucleotide sequence ID" value="NZ_CP070619.1"/>
</dbReference>
<dbReference type="SUPFAM" id="SSF53822">
    <property type="entry name" value="Periplasmic binding protein-like I"/>
    <property type="match status" value="1"/>
</dbReference>
<sequence length="416" mass="42413">MSALATLTAVALAGCGADNTAGSEQTAGGADSPAAALSGTPITIGYAASMSGAQASNGLGGKAVALAWQEYTNAHGGILGHPVEITVTDTKNTVPGATSVVKGFMGDSDVDAVFMTDLVAESAMTDTFKNTDVAVISANGATNVPWTTVPGLFQDVSGAEYAARVFADVAKAAGTEKLGWAVCSEVANCQENSDKGSAYAETLGVAPVGTQLISASASDYTAPCLSFAGKGTDGIAMYAGYTTGTRFATDCLRQGYSGTFLTANSGFDQSAFGKVSGFKSYGSTEGFPWWADDPAVATYRDAMAEYSPDGAWQSGNATSIWSSFELLKKALDDAKPATIDRATVMDAMYQVKDETLGGLLAQPVTYAKGEPSRPVECSWFLKFDAGDDEPTSIEPAKSGNGATGDLASTCGDSVGS</sequence>
<evidence type="ECO:0000256" key="3">
    <source>
        <dbReference type="SAM" id="MobiDB-lite"/>
    </source>
</evidence>
<gene>
    <name evidence="5" type="ORF">JWS13_05895</name>
</gene>
<feature type="domain" description="Leucine-binding protein" evidence="4">
    <location>
        <begin position="41"/>
        <end position="385"/>
    </location>
</feature>
<proteinExistence type="inferred from homology"/>
<dbReference type="PANTHER" id="PTHR30483">
    <property type="entry name" value="LEUCINE-SPECIFIC-BINDING PROTEIN"/>
    <property type="match status" value="1"/>
</dbReference>
<feature type="region of interest" description="Disordered" evidence="3">
    <location>
        <begin position="390"/>
        <end position="416"/>
    </location>
</feature>
<evidence type="ECO:0000313" key="6">
    <source>
        <dbReference type="Proteomes" id="UP000662986"/>
    </source>
</evidence>
<evidence type="ECO:0000259" key="4">
    <source>
        <dbReference type="Pfam" id="PF13458"/>
    </source>
</evidence>
<evidence type="ECO:0000256" key="1">
    <source>
        <dbReference type="ARBA" id="ARBA00010062"/>
    </source>
</evidence>
<dbReference type="Pfam" id="PF13458">
    <property type="entry name" value="Peripla_BP_6"/>
    <property type="match status" value="1"/>
</dbReference>
<keyword evidence="2" id="KW-0732">Signal</keyword>